<name>A0A6J7WK24_9CAUD</name>
<gene>
    <name evidence="1" type="ORF">UFOVP204_42</name>
</gene>
<sequence>MSELSNEQKIQIIQTHIQTVVYNGFNLEVSILEEKAKNTPDQTVLTNLYAQSSDCERQINALNTELAKLQVPSA</sequence>
<organism evidence="1">
    <name type="scientific">uncultured Caudovirales phage</name>
    <dbReference type="NCBI Taxonomy" id="2100421"/>
    <lineage>
        <taxon>Viruses</taxon>
        <taxon>Duplodnaviria</taxon>
        <taxon>Heunggongvirae</taxon>
        <taxon>Uroviricota</taxon>
        <taxon>Caudoviricetes</taxon>
        <taxon>Peduoviridae</taxon>
        <taxon>Maltschvirus</taxon>
        <taxon>Maltschvirus maltsch</taxon>
    </lineage>
</organism>
<dbReference type="EMBL" id="LR798257">
    <property type="protein sequence ID" value="CAB5218160.1"/>
    <property type="molecule type" value="Genomic_DNA"/>
</dbReference>
<evidence type="ECO:0000313" key="1">
    <source>
        <dbReference type="EMBL" id="CAB5218160.1"/>
    </source>
</evidence>
<accession>A0A6J7WK24</accession>
<reference evidence="1" key="1">
    <citation type="submission" date="2020-05" db="EMBL/GenBank/DDBJ databases">
        <authorList>
            <person name="Chiriac C."/>
            <person name="Salcher M."/>
            <person name="Ghai R."/>
            <person name="Kavagutti S V."/>
        </authorList>
    </citation>
    <scope>NUCLEOTIDE SEQUENCE</scope>
</reference>
<proteinExistence type="predicted"/>
<protein>
    <submittedName>
        <fullName evidence="1">Uncharacterized protein</fullName>
    </submittedName>
</protein>